<evidence type="ECO:0000313" key="2">
    <source>
        <dbReference type="Proteomes" id="UP000001396"/>
    </source>
</evidence>
<evidence type="ECO:0000313" key="1">
    <source>
        <dbReference type="EMBL" id="EFA82669.1"/>
    </source>
</evidence>
<dbReference type="InterPro" id="IPR008615">
    <property type="entry name" value="FNIP"/>
</dbReference>
<proteinExistence type="predicted"/>
<accession>D3B7C6</accession>
<dbReference type="Pfam" id="PF05725">
    <property type="entry name" value="FNIP"/>
    <property type="match status" value="1"/>
</dbReference>
<name>D3B7C6_HETP5</name>
<keyword evidence="2" id="KW-1185">Reference proteome</keyword>
<evidence type="ECO:0008006" key="3">
    <source>
        <dbReference type="Google" id="ProtNLM"/>
    </source>
</evidence>
<organism evidence="1 2">
    <name type="scientific">Heterostelium pallidum (strain ATCC 26659 / Pp 5 / PN500)</name>
    <name type="common">Cellular slime mold</name>
    <name type="synonym">Polysphondylium pallidum</name>
    <dbReference type="NCBI Taxonomy" id="670386"/>
    <lineage>
        <taxon>Eukaryota</taxon>
        <taxon>Amoebozoa</taxon>
        <taxon>Evosea</taxon>
        <taxon>Eumycetozoa</taxon>
        <taxon>Dictyostelia</taxon>
        <taxon>Acytosteliales</taxon>
        <taxon>Acytosteliaceae</taxon>
        <taxon>Heterostelium</taxon>
    </lineage>
</organism>
<sequence>MDNVLHILVNLPHILLSKITNHLKDNIDRICFTLVCSRWFSERDKYLSFNKDKILVDIIQKNDQFYLKSYQCLMSKSLESKDTCTLIIDNDQMTPGVLPSTLENLILGSKFNQPLEPGVLPASLRVLVFKGLAFKQNLQVGSLPPNLEVLEYTGFRGPITSEVLPSTLHTLVFIPISWAPAIQSHPNLKSLTFWEPYIDDIFENEILCLSDLPTSLTKLCINTHITLSSVLSPSIKYLELAVCKADGIFNEASKYQFETLKLALSVSLENISVKHLEIDNDSRTVEIPHDVETLGIILYSEPFTFHNAIPPSVKKLIVGSNLNGFVGFENYFSSDIITSSIEELRINYDQPLFSSGSGFRNLNPSWSFPIHCIPNSLVLNFY</sequence>
<dbReference type="EMBL" id="ADBJ01000018">
    <property type="protein sequence ID" value="EFA82669.1"/>
    <property type="molecule type" value="Genomic_DNA"/>
</dbReference>
<dbReference type="InParanoid" id="D3B7C6"/>
<dbReference type="GeneID" id="31359850"/>
<gene>
    <name evidence="1" type="ORF">PPL_04363</name>
</gene>
<reference evidence="1 2" key="1">
    <citation type="journal article" date="2011" name="Genome Res.">
        <title>Phylogeny-wide analysis of social amoeba genomes highlights ancient origins for complex intercellular communication.</title>
        <authorList>
            <person name="Heidel A.J."/>
            <person name="Lawal H.M."/>
            <person name="Felder M."/>
            <person name="Schilde C."/>
            <person name="Helps N.R."/>
            <person name="Tunggal B."/>
            <person name="Rivero F."/>
            <person name="John U."/>
            <person name="Schleicher M."/>
            <person name="Eichinger L."/>
            <person name="Platzer M."/>
            <person name="Noegel A.A."/>
            <person name="Schaap P."/>
            <person name="Gloeckner G."/>
        </authorList>
    </citation>
    <scope>NUCLEOTIDE SEQUENCE [LARGE SCALE GENOMIC DNA]</scope>
    <source>
        <strain evidence="2">ATCC 26659 / Pp 5 / PN500</strain>
    </source>
</reference>
<dbReference type="PANTHER" id="PTHR32134">
    <property type="entry name" value="FNIP REPEAT-CONTAINING PROTEIN"/>
    <property type="match status" value="1"/>
</dbReference>
<protein>
    <recommendedName>
        <fullName evidence="3">F-box domain-containing protein</fullName>
    </recommendedName>
</protein>
<dbReference type="AlphaFoldDB" id="D3B7C6"/>
<dbReference type="PANTHER" id="PTHR32134:SF92">
    <property type="entry name" value="FNIP REPEAT-CONTAINING PROTEIN"/>
    <property type="match status" value="1"/>
</dbReference>
<dbReference type="RefSeq" id="XP_020434786.1">
    <property type="nucleotide sequence ID" value="XM_020575266.1"/>
</dbReference>
<dbReference type="InterPro" id="IPR051251">
    <property type="entry name" value="STK_FNIP-Repeat"/>
</dbReference>
<comment type="caution">
    <text evidence="1">The sequence shown here is derived from an EMBL/GenBank/DDBJ whole genome shotgun (WGS) entry which is preliminary data.</text>
</comment>
<dbReference type="Proteomes" id="UP000001396">
    <property type="component" value="Unassembled WGS sequence"/>
</dbReference>